<dbReference type="RefSeq" id="WP_134428736.1">
    <property type="nucleotide sequence ID" value="NZ_SOGQ01000026.1"/>
</dbReference>
<dbReference type="Proteomes" id="UP000297853">
    <property type="component" value="Unassembled WGS sequence"/>
</dbReference>
<evidence type="ECO:0000313" key="3">
    <source>
        <dbReference type="Proteomes" id="UP000297853"/>
    </source>
</evidence>
<proteinExistence type="predicted"/>
<dbReference type="GO" id="GO:0016787">
    <property type="term" value="F:hydrolase activity"/>
    <property type="evidence" value="ECO:0007669"/>
    <property type="project" value="UniProtKB-KW"/>
</dbReference>
<dbReference type="Pfam" id="PF00561">
    <property type="entry name" value="Abhydrolase_1"/>
    <property type="match status" value="1"/>
</dbReference>
<gene>
    <name evidence="2" type="ORF">E3T28_05575</name>
</gene>
<dbReference type="InterPro" id="IPR000073">
    <property type="entry name" value="AB_hydrolase_1"/>
</dbReference>
<dbReference type="PANTHER" id="PTHR46331:SF2">
    <property type="entry name" value="VALACYCLOVIR HYDROLASE"/>
    <property type="match status" value="1"/>
</dbReference>
<feature type="domain" description="AB hydrolase-1" evidence="1">
    <location>
        <begin position="41"/>
        <end position="134"/>
    </location>
</feature>
<organism evidence="2 3">
    <name type="scientific">Cryobacterium sinapicolor</name>
    <dbReference type="NCBI Taxonomy" id="1259236"/>
    <lineage>
        <taxon>Bacteria</taxon>
        <taxon>Bacillati</taxon>
        <taxon>Actinomycetota</taxon>
        <taxon>Actinomycetes</taxon>
        <taxon>Micrococcales</taxon>
        <taxon>Microbacteriaceae</taxon>
        <taxon>Cryobacterium</taxon>
    </lineage>
</organism>
<keyword evidence="2" id="KW-0378">Hydrolase</keyword>
<sequence length="304" mass="32635">MTDAESLGNPFALPGAKKPRVGWYDVNGCRLYAELRGAGPSLLIIGAASDDAEMFRPIAERLTEFTVVTWDPRGTGRSSREGWPCDSARHADDAAVLLQLLGLAPSAVFGASAGGIVALQLALRHPSLVRQVLAYEPGYFRRTATGATLLAQVNDAVRMHLVAHPGDWAGAMTLLSHVAAQSTERNSAPGDRTSDLLDAPAGLDWYAERGAALAENLIRDDLQRTNETVRPEELAASEADIRFCAGTESPPVFREIVAELTCLRRRPGTDDPRQADSVPGAGHLAYFTPEQVADYIRGHCPAIL</sequence>
<dbReference type="EMBL" id="SOGQ01000026">
    <property type="protein sequence ID" value="TFD02295.1"/>
    <property type="molecule type" value="Genomic_DNA"/>
</dbReference>
<evidence type="ECO:0000259" key="1">
    <source>
        <dbReference type="Pfam" id="PF00561"/>
    </source>
</evidence>
<name>A0ABY2JBE7_9MICO</name>
<dbReference type="Gene3D" id="3.40.50.1820">
    <property type="entry name" value="alpha/beta hydrolase"/>
    <property type="match status" value="1"/>
</dbReference>
<dbReference type="SUPFAM" id="SSF53474">
    <property type="entry name" value="alpha/beta-Hydrolases"/>
    <property type="match status" value="1"/>
</dbReference>
<comment type="caution">
    <text evidence="2">The sequence shown here is derived from an EMBL/GenBank/DDBJ whole genome shotgun (WGS) entry which is preliminary data.</text>
</comment>
<dbReference type="PANTHER" id="PTHR46331">
    <property type="entry name" value="VALACYCLOVIR HYDROLASE"/>
    <property type="match status" value="1"/>
</dbReference>
<evidence type="ECO:0000313" key="2">
    <source>
        <dbReference type="EMBL" id="TFD02295.1"/>
    </source>
</evidence>
<protein>
    <submittedName>
        <fullName evidence="2">Alpha/beta hydrolase</fullName>
    </submittedName>
</protein>
<dbReference type="InterPro" id="IPR029058">
    <property type="entry name" value="AB_hydrolase_fold"/>
</dbReference>
<reference evidence="2 3" key="1">
    <citation type="submission" date="2019-03" db="EMBL/GenBank/DDBJ databases">
        <title>Genomics of glacier-inhabiting Cryobacterium strains.</title>
        <authorList>
            <person name="Liu Q."/>
            <person name="Xin Y.-H."/>
        </authorList>
    </citation>
    <scope>NUCLEOTIDE SEQUENCE [LARGE SCALE GENOMIC DNA]</scope>
    <source>
        <strain evidence="2 3">TMT1-23-1</strain>
    </source>
</reference>
<accession>A0ABY2JBE7</accession>
<keyword evidence="3" id="KW-1185">Reference proteome</keyword>